<dbReference type="Pfam" id="PF13598">
    <property type="entry name" value="DUF4139"/>
    <property type="match status" value="1"/>
</dbReference>
<dbReference type="PANTHER" id="PTHR31005">
    <property type="entry name" value="DUF4139 DOMAIN-CONTAINING PROTEIN"/>
    <property type="match status" value="1"/>
</dbReference>
<feature type="domain" description="DUF4139" evidence="1">
    <location>
        <begin position="80"/>
        <end position="280"/>
    </location>
</feature>
<reference evidence="2" key="1">
    <citation type="journal article" date="2014" name="Front. Microbiol.">
        <title>High frequency of phylogenetically diverse reductive dehalogenase-homologous genes in deep subseafloor sedimentary metagenomes.</title>
        <authorList>
            <person name="Kawai M."/>
            <person name="Futagami T."/>
            <person name="Toyoda A."/>
            <person name="Takaki Y."/>
            <person name="Nishi S."/>
            <person name="Hori S."/>
            <person name="Arai W."/>
            <person name="Tsubouchi T."/>
            <person name="Morono Y."/>
            <person name="Uchiyama I."/>
            <person name="Ito T."/>
            <person name="Fujiyama A."/>
            <person name="Inagaki F."/>
            <person name="Takami H."/>
        </authorList>
    </citation>
    <scope>NUCLEOTIDE SEQUENCE</scope>
    <source>
        <strain evidence="2">Expedition CK06-06</strain>
    </source>
</reference>
<gene>
    <name evidence="2" type="ORF">S01H1_27305</name>
</gene>
<dbReference type="AlphaFoldDB" id="X0UK04"/>
<organism evidence="2">
    <name type="scientific">marine sediment metagenome</name>
    <dbReference type="NCBI Taxonomy" id="412755"/>
    <lineage>
        <taxon>unclassified sequences</taxon>
        <taxon>metagenomes</taxon>
        <taxon>ecological metagenomes</taxon>
    </lineage>
</organism>
<name>X0UK04_9ZZZZ</name>
<sequence>VLEPMSVRLGRARQVAKGVAGAAVQEADQARLGFIDRSQEFERLLRSRRQQARKGKAAQVELGEIASSEQILVLNIPVRELADMKQRVIEIARTEGVSVTYELPGKLTLPSRTDQQLVTIATITAGADFTLLATPLLTDYVYLQAELLNDSDTILLAGQSSMFRNGEFVGKSQLPIVTIGEKFTSGFGIDSQVQVARELEEKKTRIQGGNRIDTYHYRIALSNYKNTEVELRLLDRLPYTDGDSIKIELGEAEPELSKDGEYLRTARKKGILRWDLNLAP</sequence>
<dbReference type="InterPro" id="IPR037291">
    <property type="entry name" value="DUF4139"/>
</dbReference>
<feature type="non-terminal residue" evidence="2">
    <location>
        <position position="280"/>
    </location>
</feature>
<evidence type="ECO:0000259" key="1">
    <source>
        <dbReference type="Pfam" id="PF13598"/>
    </source>
</evidence>
<dbReference type="NCBIfam" id="TIGR02231">
    <property type="entry name" value="mucoidy inhibitor MuiA family protein"/>
    <property type="match status" value="1"/>
</dbReference>
<comment type="caution">
    <text evidence="2">The sequence shown here is derived from an EMBL/GenBank/DDBJ whole genome shotgun (WGS) entry which is preliminary data.</text>
</comment>
<feature type="non-terminal residue" evidence="2">
    <location>
        <position position="1"/>
    </location>
</feature>
<dbReference type="PANTHER" id="PTHR31005:SF8">
    <property type="entry name" value="DUF4139 DOMAIN-CONTAINING PROTEIN"/>
    <property type="match status" value="1"/>
</dbReference>
<evidence type="ECO:0000313" key="2">
    <source>
        <dbReference type="EMBL" id="GAF88830.1"/>
    </source>
</evidence>
<dbReference type="EMBL" id="BARS01016614">
    <property type="protein sequence ID" value="GAF88830.1"/>
    <property type="molecule type" value="Genomic_DNA"/>
</dbReference>
<protein>
    <recommendedName>
        <fullName evidence="1">DUF4139 domain-containing protein</fullName>
    </recommendedName>
</protein>
<dbReference type="InterPro" id="IPR011935">
    <property type="entry name" value="CHP02231"/>
</dbReference>
<accession>X0UK04</accession>
<proteinExistence type="predicted"/>